<evidence type="ECO:0000313" key="1">
    <source>
        <dbReference type="EMBL" id="EMM82695.1"/>
    </source>
</evidence>
<dbReference type="Proteomes" id="UP000012128">
    <property type="component" value="Unassembled WGS sequence"/>
</dbReference>
<sequence length="100" mass="11790">MIQPSPFSHGPGLKELHPAGLRPHFSPLQHRFYETHLREKSHPEHLLYHGLRELPSPFLLPDLEPALDLLKEFIQKEKRSFYSETEIVMVYLPQVYSEVF</sequence>
<gene>
    <name evidence="1" type="ORF">LEP1GSC037_3784</name>
</gene>
<reference evidence="1 2" key="1">
    <citation type="submission" date="2013-01" db="EMBL/GenBank/DDBJ databases">
        <authorList>
            <person name="Harkins D.M."/>
            <person name="Durkin A.S."/>
            <person name="Brinkac L.M."/>
            <person name="Haft D.H."/>
            <person name="Selengut J.D."/>
            <person name="Sanka R."/>
            <person name="DePew J."/>
            <person name="Purushe J."/>
            <person name="Hospenthal D.R."/>
            <person name="Murray C.K."/>
            <person name="Pimentel G."/>
            <person name="Wasfy M."/>
            <person name="Parker T."/>
            <person name="Miller R.S."/>
            <person name="Vinetz J.M."/>
            <person name="Sutton G.G."/>
            <person name="Nierman W.C."/>
            <person name="Fouts D.E."/>
        </authorList>
    </citation>
    <scope>NUCLEOTIDE SEQUENCE [LARGE SCALE GENOMIC DNA]</scope>
    <source>
        <strain evidence="1 2">2006001854</strain>
    </source>
</reference>
<accession>M6GD56</accession>
<dbReference type="AlphaFoldDB" id="M6GD56"/>
<evidence type="ECO:0000313" key="2">
    <source>
        <dbReference type="Proteomes" id="UP000012128"/>
    </source>
</evidence>
<proteinExistence type="predicted"/>
<name>M6GD56_LEPIR</name>
<dbReference type="EMBL" id="AFLW02000080">
    <property type="protein sequence ID" value="EMM82695.1"/>
    <property type="molecule type" value="Genomic_DNA"/>
</dbReference>
<comment type="caution">
    <text evidence="1">The sequence shown here is derived from an EMBL/GenBank/DDBJ whole genome shotgun (WGS) entry which is preliminary data.</text>
</comment>
<organism evidence="1 2">
    <name type="scientific">Leptospira interrogans str. 2006001854</name>
    <dbReference type="NCBI Taxonomy" id="1001590"/>
    <lineage>
        <taxon>Bacteria</taxon>
        <taxon>Pseudomonadati</taxon>
        <taxon>Spirochaetota</taxon>
        <taxon>Spirochaetia</taxon>
        <taxon>Leptospirales</taxon>
        <taxon>Leptospiraceae</taxon>
        <taxon>Leptospira</taxon>
    </lineage>
</organism>
<protein>
    <submittedName>
        <fullName evidence="1">Uncharacterized protein</fullName>
    </submittedName>
</protein>